<feature type="binding site" evidence="11">
    <location>
        <position position="188"/>
    </location>
    <ligand>
        <name>FMN</name>
        <dbReference type="ChEBI" id="CHEBI:58210"/>
    </ligand>
</feature>
<dbReference type="GO" id="GO:0016491">
    <property type="term" value="F:oxidoreductase activity"/>
    <property type="evidence" value="ECO:0007669"/>
    <property type="project" value="InterPro"/>
</dbReference>
<keyword evidence="3 11" id="KW-0285">Flavoprotein</keyword>
<keyword evidence="7 11" id="KW-0521">NADP</keyword>
<comment type="cofactor">
    <cofactor evidence="1 11">
        <name>FMN</name>
        <dbReference type="ChEBI" id="CHEBI:58210"/>
    </cofactor>
</comment>
<evidence type="ECO:0000313" key="14">
    <source>
        <dbReference type="EMBL" id="HGU58747.1"/>
    </source>
</evidence>
<dbReference type="GO" id="GO:0005737">
    <property type="term" value="C:cytoplasm"/>
    <property type="evidence" value="ECO:0007669"/>
    <property type="project" value="UniProtKB-SubCell"/>
</dbReference>
<accession>A0A7C4S4R1</accession>
<comment type="caution">
    <text evidence="14">The sequence shown here is derived from an EMBL/GenBank/DDBJ whole genome shotgun (WGS) entry which is preliminary data.</text>
</comment>
<dbReference type="NCBIfam" id="TIGR02151">
    <property type="entry name" value="IPP_isom_2"/>
    <property type="match status" value="1"/>
</dbReference>
<dbReference type="GO" id="GO:0010181">
    <property type="term" value="F:FMN binding"/>
    <property type="evidence" value="ECO:0007669"/>
    <property type="project" value="UniProtKB-UniRule"/>
</dbReference>
<gene>
    <name evidence="11" type="primary">fni</name>
    <name evidence="14" type="ORF">ENT89_00740</name>
    <name evidence="13" type="ORF">ENX77_04755</name>
</gene>
<evidence type="ECO:0000313" key="13">
    <source>
        <dbReference type="EMBL" id="HGE66414.1"/>
    </source>
</evidence>
<evidence type="ECO:0000256" key="9">
    <source>
        <dbReference type="ARBA" id="ARBA00023235"/>
    </source>
</evidence>
<dbReference type="SMART" id="SM01240">
    <property type="entry name" value="IMPDH"/>
    <property type="match status" value="1"/>
</dbReference>
<dbReference type="GO" id="GO:0004452">
    <property type="term" value="F:isopentenyl-diphosphate delta-isomerase activity"/>
    <property type="evidence" value="ECO:0007669"/>
    <property type="project" value="UniProtKB-UniRule"/>
</dbReference>
<feature type="binding site" evidence="11">
    <location>
        <begin position="286"/>
        <end position="287"/>
    </location>
    <ligand>
        <name>FMN</name>
        <dbReference type="ChEBI" id="CHEBI:58210"/>
    </ligand>
</feature>
<comment type="cofactor">
    <cofactor evidence="11">
        <name>Mg(2+)</name>
        <dbReference type="ChEBI" id="CHEBI:18420"/>
    </cofactor>
</comment>
<evidence type="ECO:0000259" key="12">
    <source>
        <dbReference type="Pfam" id="PF01070"/>
    </source>
</evidence>
<dbReference type="InterPro" id="IPR013785">
    <property type="entry name" value="Aldolase_TIM"/>
</dbReference>
<evidence type="ECO:0000256" key="3">
    <source>
        <dbReference type="ARBA" id="ARBA00022630"/>
    </source>
</evidence>
<feature type="binding site" evidence="11">
    <location>
        <begin position="63"/>
        <end position="65"/>
    </location>
    <ligand>
        <name>FMN</name>
        <dbReference type="ChEBI" id="CHEBI:58210"/>
    </ligand>
</feature>
<comment type="function">
    <text evidence="11">Involved in the biosynthesis of isoprenoids. Catalyzes the 1,3-allylic rearrangement of the homoallylic substrate isopentenyl (IPP) to its allylic isomer, dimethylallyl diphosphate (DMAPP).</text>
</comment>
<dbReference type="AlphaFoldDB" id="A0A7C4S4R1"/>
<reference evidence="14" key="1">
    <citation type="journal article" date="2020" name="mSystems">
        <title>Genome- and Community-Level Interaction Insights into Carbon Utilization and Element Cycling Functions of Hydrothermarchaeota in Hydrothermal Sediment.</title>
        <authorList>
            <person name="Zhou Z."/>
            <person name="Liu Y."/>
            <person name="Xu W."/>
            <person name="Pan J."/>
            <person name="Luo Z.H."/>
            <person name="Li M."/>
        </authorList>
    </citation>
    <scope>NUCLEOTIDE SEQUENCE [LARGE SCALE GENOMIC DNA]</scope>
    <source>
        <strain evidence="14">SpSt-62</strain>
        <strain evidence="13">SpSt-97</strain>
    </source>
</reference>
<dbReference type="GO" id="GO:0000287">
    <property type="term" value="F:magnesium ion binding"/>
    <property type="evidence" value="ECO:0007669"/>
    <property type="project" value="UniProtKB-UniRule"/>
</dbReference>
<evidence type="ECO:0000256" key="4">
    <source>
        <dbReference type="ARBA" id="ARBA00022643"/>
    </source>
</evidence>
<comment type="subcellular location">
    <subcellularLocation>
        <location evidence="11">Cytoplasm</location>
    </subcellularLocation>
</comment>
<dbReference type="GO" id="GO:0070402">
    <property type="term" value="F:NADPH binding"/>
    <property type="evidence" value="ECO:0007669"/>
    <property type="project" value="UniProtKB-UniRule"/>
</dbReference>
<feature type="binding site" evidence="11">
    <location>
        <begin position="93"/>
        <end position="95"/>
    </location>
    <ligand>
        <name>substrate</name>
    </ligand>
</feature>
<dbReference type="Gene3D" id="3.20.20.70">
    <property type="entry name" value="Aldolase class I"/>
    <property type="match status" value="1"/>
</dbReference>
<dbReference type="InterPro" id="IPR000262">
    <property type="entry name" value="FMN-dep_DH"/>
</dbReference>
<dbReference type="SUPFAM" id="SSF51395">
    <property type="entry name" value="FMN-linked oxidoreductases"/>
    <property type="match status" value="1"/>
</dbReference>
<dbReference type="GO" id="GO:0008299">
    <property type="term" value="P:isoprenoid biosynthetic process"/>
    <property type="evidence" value="ECO:0007669"/>
    <property type="project" value="UniProtKB-UniRule"/>
</dbReference>
<sequence length="359" mass="40119">MRTSDRKLDHIRICLQNKVESGHTGFEDVMLIHRSLPELNYDDIDMEVEFLGKKLKAPFLIASMTGGHNEAYEINKNLAIAVENYGIGMGVGSQRAALEDESVIDTFSVVREYAPNAFIYANVGLPQIIEKGVEFAEKAVEMIEADAIAIHLNYLQEIVQPEGDRKATGGFAAIREIASELHVPVIIKETGAGISREVAFTMREAGVKALDIGGKGGTSWSGVEYYRIEDEVEKEIAKCFWDWGIPTAFSIVDCHDVLPVIATGGIRNGIDAAKAIALGAKIASAALPFLKPAKEGYEEVEKKIRFFLEGLKKTLFLTGCKHVYDLHKIHIFIKGSLRDWIEFREFDFYEFTRRRFHDS</sequence>
<dbReference type="Pfam" id="PF01070">
    <property type="entry name" value="FMN_dh"/>
    <property type="match status" value="1"/>
</dbReference>
<keyword evidence="6 11" id="KW-0460">Magnesium</keyword>
<dbReference type="PANTHER" id="PTHR43665:SF1">
    <property type="entry name" value="ISOPENTENYL-DIPHOSPHATE DELTA-ISOMERASE"/>
    <property type="match status" value="1"/>
</dbReference>
<comment type="similarity">
    <text evidence="11">Belongs to the IPP isomerase type 2 family.</text>
</comment>
<name>A0A7C4S4R1_9EURY</name>
<organism evidence="14">
    <name type="scientific">Geoglobus ahangari</name>
    <dbReference type="NCBI Taxonomy" id="113653"/>
    <lineage>
        <taxon>Archaea</taxon>
        <taxon>Methanobacteriati</taxon>
        <taxon>Methanobacteriota</taxon>
        <taxon>Archaeoglobi</taxon>
        <taxon>Archaeoglobales</taxon>
        <taxon>Archaeoglobaceae</taxon>
        <taxon>Geoglobus</taxon>
    </lineage>
</organism>
<comment type="subunit">
    <text evidence="10 11">Homooctamer. Dimer of tetramers.</text>
</comment>
<feature type="domain" description="FMN-dependent dehydrogenase" evidence="12">
    <location>
        <begin position="171"/>
        <end position="329"/>
    </location>
</feature>
<evidence type="ECO:0000256" key="11">
    <source>
        <dbReference type="HAMAP-Rule" id="MF_00354"/>
    </source>
</evidence>
<dbReference type="PIRSF" id="PIRSF003314">
    <property type="entry name" value="IPP_isomerase"/>
    <property type="match status" value="1"/>
</dbReference>
<evidence type="ECO:0000256" key="5">
    <source>
        <dbReference type="ARBA" id="ARBA00022723"/>
    </source>
</evidence>
<evidence type="ECO:0000256" key="6">
    <source>
        <dbReference type="ARBA" id="ARBA00022842"/>
    </source>
</evidence>
<keyword evidence="9 11" id="KW-0413">Isomerase</keyword>
<dbReference type="EMBL" id="DTAK01000005">
    <property type="protein sequence ID" value="HGU58747.1"/>
    <property type="molecule type" value="Genomic_DNA"/>
</dbReference>
<feature type="binding site" evidence="11">
    <location>
        <position position="218"/>
    </location>
    <ligand>
        <name>FMN</name>
        <dbReference type="ChEBI" id="CHEBI:58210"/>
    </ligand>
</feature>
<keyword evidence="5 11" id="KW-0479">Metal-binding</keyword>
<feature type="binding site" evidence="11">
    <location>
        <position position="156"/>
    </location>
    <ligand>
        <name>substrate</name>
    </ligand>
</feature>
<feature type="binding site" evidence="11">
    <location>
        <position position="122"/>
    </location>
    <ligand>
        <name>FMN</name>
        <dbReference type="ChEBI" id="CHEBI:58210"/>
    </ligand>
</feature>
<dbReference type="PANTHER" id="PTHR43665">
    <property type="entry name" value="ISOPENTENYL-DIPHOSPHATE DELTA-ISOMERASE"/>
    <property type="match status" value="1"/>
</dbReference>
<feature type="binding site" evidence="11">
    <location>
        <position position="157"/>
    </location>
    <ligand>
        <name>Mg(2+)</name>
        <dbReference type="ChEBI" id="CHEBI:18420"/>
    </ligand>
</feature>
<keyword evidence="2 11" id="KW-0963">Cytoplasm</keyword>
<keyword evidence="8 11" id="KW-0414">Isoprene biosynthesis</keyword>
<keyword evidence="4 11" id="KW-0288">FMN</keyword>
<dbReference type="EC" id="5.3.3.2" evidence="11"/>
<dbReference type="CDD" id="cd02811">
    <property type="entry name" value="IDI-2_FMN"/>
    <property type="match status" value="1"/>
</dbReference>
<feature type="binding site" evidence="11">
    <location>
        <begin position="265"/>
        <end position="267"/>
    </location>
    <ligand>
        <name>FMN</name>
        <dbReference type="ChEBI" id="CHEBI:58210"/>
    </ligand>
</feature>
<comment type="caution">
    <text evidence="11">Lacks conserved residue(s) required for the propagation of feature annotation.</text>
</comment>
<feature type="binding site" evidence="11">
    <location>
        <begin position="6"/>
        <end position="7"/>
    </location>
    <ligand>
        <name>substrate</name>
    </ligand>
</feature>
<evidence type="ECO:0000256" key="10">
    <source>
        <dbReference type="ARBA" id="ARBA00025810"/>
    </source>
</evidence>
<protein>
    <recommendedName>
        <fullName evidence="11">Isopentenyl-diphosphate delta-isomerase</fullName>
        <shortName evidence="11">IPP isomerase</shortName>
        <ecNumber evidence="11">5.3.3.2</ecNumber>
    </recommendedName>
    <alternativeName>
        <fullName evidence="11">Isopentenyl diphosphate:dimethylallyl diphosphate isomerase</fullName>
    </alternativeName>
    <alternativeName>
        <fullName evidence="11">Isopentenyl pyrophosphate isomerase</fullName>
    </alternativeName>
    <alternativeName>
        <fullName evidence="11">Type 2 isopentenyl diphosphate isomerase</fullName>
        <shortName evidence="11">IDI-2</shortName>
    </alternativeName>
</protein>
<evidence type="ECO:0000256" key="8">
    <source>
        <dbReference type="ARBA" id="ARBA00023229"/>
    </source>
</evidence>
<dbReference type="HAMAP" id="MF_00354">
    <property type="entry name" value="Idi_2"/>
    <property type="match status" value="1"/>
</dbReference>
<evidence type="ECO:0000256" key="2">
    <source>
        <dbReference type="ARBA" id="ARBA00022490"/>
    </source>
</evidence>
<dbReference type="InterPro" id="IPR011179">
    <property type="entry name" value="IPdP_isomerase"/>
</dbReference>
<comment type="catalytic activity">
    <reaction evidence="11">
        <text>isopentenyl diphosphate = dimethylallyl diphosphate</text>
        <dbReference type="Rhea" id="RHEA:23284"/>
        <dbReference type="ChEBI" id="CHEBI:57623"/>
        <dbReference type="ChEBI" id="CHEBI:128769"/>
        <dbReference type="EC" id="5.3.3.2"/>
    </reaction>
</comment>
<comment type="cofactor">
    <cofactor evidence="11">
        <name>NADPH</name>
        <dbReference type="ChEBI" id="CHEBI:57783"/>
    </cofactor>
</comment>
<proteinExistence type="inferred from homology"/>
<evidence type="ECO:0000256" key="1">
    <source>
        <dbReference type="ARBA" id="ARBA00001917"/>
    </source>
</evidence>
<dbReference type="EMBL" id="DTPI01000029">
    <property type="protein sequence ID" value="HGE66414.1"/>
    <property type="molecule type" value="Genomic_DNA"/>
</dbReference>
<evidence type="ECO:0000256" key="7">
    <source>
        <dbReference type="ARBA" id="ARBA00022857"/>
    </source>
</evidence>
<feature type="binding site" evidence="11">
    <location>
        <position position="93"/>
    </location>
    <ligand>
        <name>FMN</name>
        <dbReference type="ChEBI" id="CHEBI:58210"/>
    </ligand>
</feature>